<dbReference type="Proteomes" id="UP001432027">
    <property type="component" value="Unassembled WGS sequence"/>
</dbReference>
<reference evidence="1" key="1">
    <citation type="submission" date="2023-10" db="EMBL/GenBank/DDBJ databases">
        <title>Genome assembly of Pristionchus species.</title>
        <authorList>
            <person name="Yoshida K."/>
            <person name="Sommer R.J."/>
        </authorList>
    </citation>
    <scope>NUCLEOTIDE SEQUENCE</scope>
    <source>
        <strain evidence="1">RS0144</strain>
    </source>
</reference>
<evidence type="ECO:0000313" key="2">
    <source>
        <dbReference type="Proteomes" id="UP001432027"/>
    </source>
</evidence>
<feature type="non-terminal residue" evidence="1">
    <location>
        <position position="1"/>
    </location>
</feature>
<dbReference type="AlphaFoldDB" id="A0AAV5SGB3"/>
<gene>
    <name evidence="1" type="ORF">PENTCL1PPCAC_3680</name>
</gene>
<protein>
    <submittedName>
        <fullName evidence="1">Uncharacterized protein</fullName>
    </submittedName>
</protein>
<dbReference type="EMBL" id="BTSX01000001">
    <property type="protein sequence ID" value="GMS81505.1"/>
    <property type="molecule type" value="Genomic_DNA"/>
</dbReference>
<keyword evidence="2" id="KW-1185">Reference proteome</keyword>
<comment type="caution">
    <text evidence="1">The sequence shown here is derived from an EMBL/GenBank/DDBJ whole genome shotgun (WGS) entry which is preliminary data.</text>
</comment>
<name>A0AAV5SGB3_9BILA</name>
<evidence type="ECO:0000313" key="1">
    <source>
        <dbReference type="EMBL" id="GMS81505.1"/>
    </source>
</evidence>
<organism evidence="1 2">
    <name type="scientific">Pristionchus entomophagus</name>
    <dbReference type="NCBI Taxonomy" id="358040"/>
    <lineage>
        <taxon>Eukaryota</taxon>
        <taxon>Metazoa</taxon>
        <taxon>Ecdysozoa</taxon>
        <taxon>Nematoda</taxon>
        <taxon>Chromadorea</taxon>
        <taxon>Rhabditida</taxon>
        <taxon>Rhabditina</taxon>
        <taxon>Diplogasteromorpha</taxon>
        <taxon>Diplogasteroidea</taxon>
        <taxon>Neodiplogasteridae</taxon>
        <taxon>Pristionchus</taxon>
    </lineage>
</organism>
<proteinExistence type="predicted"/>
<sequence>LLVPADENCTSIKLRDDRPCILRIFIPWFVFYEGPGDPLQRSSPCHDIRIMKDLLHCVLGLANSPRT</sequence>
<accession>A0AAV5SGB3</accession>